<dbReference type="PANTHER" id="PTHR47723:SF13">
    <property type="entry name" value="PUTATIVE-RELATED"/>
    <property type="match status" value="1"/>
</dbReference>
<comment type="caution">
    <text evidence="2">The sequence shown here is derived from an EMBL/GenBank/DDBJ whole genome shotgun (WGS) entry which is preliminary data.</text>
</comment>
<dbReference type="InterPro" id="IPR002156">
    <property type="entry name" value="RNaseH_domain"/>
</dbReference>
<dbReference type="InterPro" id="IPR053151">
    <property type="entry name" value="RNase_H-like"/>
</dbReference>
<proteinExistence type="predicted"/>
<organism evidence="2 3">
    <name type="scientific">Rubroshorea leprosula</name>
    <dbReference type="NCBI Taxonomy" id="152421"/>
    <lineage>
        <taxon>Eukaryota</taxon>
        <taxon>Viridiplantae</taxon>
        <taxon>Streptophyta</taxon>
        <taxon>Embryophyta</taxon>
        <taxon>Tracheophyta</taxon>
        <taxon>Spermatophyta</taxon>
        <taxon>Magnoliopsida</taxon>
        <taxon>eudicotyledons</taxon>
        <taxon>Gunneridae</taxon>
        <taxon>Pentapetalae</taxon>
        <taxon>rosids</taxon>
        <taxon>malvids</taxon>
        <taxon>Malvales</taxon>
        <taxon>Dipterocarpaceae</taxon>
        <taxon>Rubroshorea</taxon>
    </lineage>
</organism>
<accession>A0AAV5JGL8</accession>
<dbReference type="Proteomes" id="UP001054252">
    <property type="component" value="Unassembled WGS sequence"/>
</dbReference>
<dbReference type="GO" id="GO:0004523">
    <property type="term" value="F:RNA-DNA hybrid ribonuclease activity"/>
    <property type="evidence" value="ECO:0007669"/>
    <property type="project" value="InterPro"/>
</dbReference>
<dbReference type="CDD" id="cd06222">
    <property type="entry name" value="RNase_H_like"/>
    <property type="match status" value="1"/>
</dbReference>
<dbReference type="InterPro" id="IPR012337">
    <property type="entry name" value="RNaseH-like_sf"/>
</dbReference>
<reference evidence="2 3" key="1">
    <citation type="journal article" date="2021" name="Commun. Biol.">
        <title>The genome of Shorea leprosula (Dipterocarpaceae) highlights the ecological relevance of drought in aseasonal tropical rainforests.</title>
        <authorList>
            <person name="Ng K.K.S."/>
            <person name="Kobayashi M.J."/>
            <person name="Fawcett J.A."/>
            <person name="Hatakeyama M."/>
            <person name="Paape T."/>
            <person name="Ng C.H."/>
            <person name="Ang C.C."/>
            <person name="Tnah L.H."/>
            <person name="Lee C.T."/>
            <person name="Nishiyama T."/>
            <person name="Sese J."/>
            <person name="O'Brien M.J."/>
            <person name="Copetti D."/>
            <person name="Mohd Noor M.I."/>
            <person name="Ong R.C."/>
            <person name="Putra M."/>
            <person name="Sireger I.Z."/>
            <person name="Indrioko S."/>
            <person name="Kosugi Y."/>
            <person name="Izuno A."/>
            <person name="Isagi Y."/>
            <person name="Lee S.L."/>
            <person name="Shimizu K.K."/>
        </authorList>
    </citation>
    <scope>NUCLEOTIDE SEQUENCE [LARGE SCALE GENOMIC DNA]</scope>
    <source>
        <strain evidence="2">214</strain>
    </source>
</reference>
<feature type="domain" description="RNase H type-1" evidence="1">
    <location>
        <begin position="2"/>
        <end position="109"/>
    </location>
</feature>
<dbReference type="GO" id="GO:0003676">
    <property type="term" value="F:nucleic acid binding"/>
    <property type="evidence" value="ECO:0007669"/>
    <property type="project" value="InterPro"/>
</dbReference>
<sequence>MAAVGGLPRDCVGSWIQGFSVNISKVSILLAESWGCRKGLKLCKKLGVTHLIIEMDSQVDVNAICSGIDMDNHAAVLVADIRRSLLAFASCTVQHILREGNSAADFLASVGYSLPMGTSRFAQPAARVEDILLADRLGVPFMRP</sequence>
<name>A0AAV5JGL8_9ROSI</name>
<dbReference type="EMBL" id="BPVZ01000032">
    <property type="protein sequence ID" value="GKV10514.1"/>
    <property type="molecule type" value="Genomic_DNA"/>
</dbReference>
<dbReference type="SUPFAM" id="SSF53098">
    <property type="entry name" value="Ribonuclease H-like"/>
    <property type="match status" value="1"/>
</dbReference>
<dbReference type="AlphaFoldDB" id="A0AAV5JGL8"/>
<keyword evidence="3" id="KW-1185">Reference proteome</keyword>
<dbReference type="InterPro" id="IPR044730">
    <property type="entry name" value="RNase_H-like_dom_plant"/>
</dbReference>
<dbReference type="Pfam" id="PF13456">
    <property type="entry name" value="RVT_3"/>
    <property type="match status" value="1"/>
</dbReference>
<dbReference type="Gene3D" id="3.30.420.10">
    <property type="entry name" value="Ribonuclease H-like superfamily/Ribonuclease H"/>
    <property type="match status" value="1"/>
</dbReference>
<evidence type="ECO:0000259" key="1">
    <source>
        <dbReference type="Pfam" id="PF13456"/>
    </source>
</evidence>
<gene>
    <name evidence="2" type="ORF">SLEP1_g21864</name>
</gene>
<dbReference type="PANTHER" id="PTHR47723">
    <property type="entry name" value="OS05G0353850 PROTEIN"/>
    <property type="match status" value="1"/>
</dbReference>
<evidence type="ECO:0000313" key="2">
    <source>
        <dbReference type="EMBL" id="GKV10514.1"/>
    </source>
</evidence>
<protein>
    <recommendedName>
        <fullName evidence="1">RNase H type-1 domain-containing protein</fullName>
    </recommendedName>
</protein>
<dbReference type="InterPro" id="IPR036397">
    <property type="entry name" value="RNaseH_sf"/>
</dbReference>
<evidence type="ECO:0000313" key="3">
    <source>
        <dbReference type="Proteomes" id="UP001054252"/>
    </source>
</evidence>